<organism evidence="7 8">
    <name type="scientific">Cryptosporangium phraense</name>
    <dbReference type="NCBI Taxonomy" id="2593070"/>
    <lineage>
        <taxon>Bacteria</taxon>
        <taxon>Bacillati</taxon>
        <taxon>Actinomycetota</taxon>
        <taxon>Actinomycetes</taxon>
        <taxon>Cryptosporangiales</taxon>
        <taxon>Cryptosporangiaceae</taxon>
        <taxon>Cryptosporangium</taxon>
    </lineage>
</organism>
<dbReference type="Gene3D" id="3.20.20.80">
    <property type="entry name" value="Glycosidases"/>
    <property type="match status" value="1"/>
</dbReference>
<dbReference type="GO" id="GO:0000272">
    <property type="term" value="P:polysaccharide catabolic process"/>
    <property type="evidence" value="ECO:0007669"/>
    <property type="project" value="InterPro"/>
</dbReference>
<protein>
    <recommendedName>
        <fullName evidence="2">mannan endo-1,4-beta-mannosidase</fullName>
        <ecNumber evidence="2">3.2.1.78</ecNumber>
    </recommendedName>
</protein>
<dbReference type="InterPro" id="IPR017853">
    <property type="entry name" value="GH"/>
</dbReference>
<name>A0A545AGB0_9ACTN</name>
<dbReference type="SUPFAM" id="SSF51445">
    <property type="entry name" value="(Trans)glycosidases"/>
    <property type="match status" value="1"/>
</dbReference>
<evidence type="ECO:0000259" key="6">
    <source>
        <dbReference type="Pfam" id="PF00150"/>
    </source>
</evidence>
<keyword evidence="8" id="KW-1185">Reference proteome</keyword>
<keyword evidence="4 5" id="KW-0326">Glycosidase</keyword>
<dbReference type="Proteomes" id="UP000317982">
    <property type="component" value="Unassembled WGS sequence"/>
</dbReference>
<dbReference type="InterPro" id="IPR001547">
    <property type="entry name" value="Glyco_hydro_5"/>
</dbReference>
<dbReference type="Pfam" id="PF00150">
    <property type="entry name" value="Cellulase"/>
    <property type="match status" value="1"/>
</dbReference>
<dbReference type="OrthoDB" id="3310285at2"/>
<reference evidence="7 8" key="1">
    <citation type="submission" date="2019-07" db="EMBL/GenBank/DDBJ databases">
        <title>Cryptosporangium phraense sp. nov., isolated from plant litter.</title>
        <authorList>
            <person name="Suriyachadkun C."/>
        </authorList>
    </citation>
    <scope>NUCLEOTIDE SEQUENCE [LARGE SCALE GENOMIC DNA]</scope>
    <source>
        <strain evidence="7 8">A-T 5661</strain>
    </source>
</reference>
<dbReference type="AlphaFoldDB" id="A0A545AGB0"/>
<dbReference type="PANTHER" id="PTHR31451">
    <property type="match status" value="1"/>
</dbReference>
<sequence length="348" mass="37202">MGLIMVGLGGASYREEYVTSVQGQLFLDGAPFRFGGLNVWNAATDFSESARFCGDPSNLDVDASSFGPGVQVVRTWFFQRLATTSDGRRDWSGLDGIVAAARRHRLKIIAVLGNQWADCEGYPSAEAGYKTDAWYRAGYRDAPPPGQPATYREWVREVAERYRHDPTIMIWQLVNEPEPGASLGGACPPSAAGLLRNFTADVGGLLHAVDPYHLVSVGTAGSGQCGAVDREWEALHRLPVVDVAEYHDYAVEELPGDRWNGLAARLRQAAALGKPLIVGEMGVRADRVGGVDERGAVIGRKIAAQERAGVAGVLLWSWRGGSAGGSGASGYEIGPGDPALKYLDLASN</sequence>
<evidence type="ECO:0000256" key="1">
    <source>
        <dbReference type="ARBA" id="ARBA00001678"/>
    </source>
</evidence>
<dbReference type="EC" id="3.2.1.78" evidence="2"/>
<dbReference type="EMBL" id="VIRS01000043">
    <property type="protein sequence ID" value="TQS40310.1"/>
    <property type="molecule type" value="Genomic_DNA"/>
</dbReference>
<dbReference type="InParanoid" id="A0A545AGB0"/>
<dbReference type="GO" id="GO:0004553">
    <property type="term" value="F:hydrolase activity, hydrolyzing O-glycosyl compounds"/>
    <property type="evidence" value="ECO:0007669"/>
    <property type="project" value="InterPro"/>
</dbReference>
<dbReference type="InterPro" id="IPR045053">
    <property type="entry name" value="MAN-like"/>
</dbReference>
<proteinExistence type="inferred from homology"/>
<evidence type="ECO:0000256" key="2">
    <source>
        <dbReference type="ARBA" id="ARBA00012706"/>
    </source>
</evidence>
<feature type="domain" description="Glycoside hydrolase family 5" evidence="6">
    <location>
        <begin position="89"/>
        <end position="319"/>
    </location>
</feature>
<comment type="caution">
    <text evidence="7">The sequence shown here is derived from an EMBL/GenBank/DDBJ whole genome shotgun (WGS) entry which is preliminary data.</text>
</comment>
<evidence type="ECO:0000313" key="7">
    <source>
        <dbReference type="EMBL" id="TQS40310.1"/>
    </source>
</evidence>
<evidence type="ECO:0000256" key="5">
    <source>
        <dbReference type="RuleBase" id="RU361153"/>
    </source>
</evidence>
<evidence type="ECO:0000256" key="4">
    <source>
        <dbReference type="ARBA" id="ARBA00023295"/>
    </source>
</evidence>
<evidence type="ECO:0000313" key="8">
    <source>
        <dbReference type="Proteomes" id="UP000317982"/>
    </source>
</evidence>
<gene>
    <name evidence="7" type="ORF">FL583_35430</name>
</gene>
<comment type="similarity">
    <text evidence="5">Belongs to the glycosyl hydrolase 5 (cellulase A) family.</text>
</comment>
<accession>A0A545AGB0</accession>
<keyword evidence="3 5" id="KW-0378">Hydrolase</keyword>
<comment type="catalytic activity">
    <reaction evidence="1">
        <text>Random hydrolysis of (1-&gt;4)-beta-D-mannosidic linkages in mannans, galactomannans and glucomannans.</text>
        <dbReference type="EC" id="3.2.1.78"/>
    </reaction>
</comment>
<evidence type="ECO:0000256" key="3">
    <source>
        <dbReference type="ARBA" id="ARBA00022801"/>
    </source>
</evidence>